<dbReference type="SUPFAM" id="SSF51735">
    <property type="entry name" value="NAD(P)-binding Rossmann-fold domains"/>
    <property type="match status" value="1"/>
</dbReference>
<accession>A0AAV5ESR4</accession>
<dbReference type="Gene3D" id="3.40.50.720">
    <property type="entry name" value="NAD(P)-binding Rossmann-like Domain"/>
    <property type="match status" value="1"/>
</dbReference>
<dbReference type="AlphaFoldDB" id="A0AAV5ESR4"/>
<keyword evidence="2" id="KW-1185">Reference proteome</keyword>
<reference evidence="1" key="1">
    <citation type="journal article" date="2018" name="DNA Res.">
        <title>Multiple hybrid de novo genome assembly of finger millet, an orphan allotetraploid crop.</title>
        <authorList>
            <person name="Hatakeyama M."/>
            <person name="Aluri S."/>
            <person name="Balachadran M.T."/>
            <person name="Sivarajan S.R."/>
            <person name="Patrignani A."/>
            <person name="Gruter S."/>
            <person name="Poveda L."/>
            <person name="Shimizu-Inatsugi R."/>
            <person name="Baeten J."/>
            <person name="Francoijs K.J."/>
            <person name="Nataraja K.N."/>
            <person name="Reddy Y.A.N."/>
            <person name="Phadnis S."/>
            <person name="Ravikumar R.L."/>
            <person name="Schlapbach R."/>
            <person name="Sreeman S.M."/>
            <person name="Shimizu K.K."/>
        </authorList>
    </citation>
    <scope>NUCLEOTIDE SEQUENCE</scope>
</reference>
<reference evidence="1" key="2">
    <citation type="submission" date="2021-12" db="EMBL/GenBank/DDBJ databases">
        <title>Resequencing data analysis of finger millet.</title>
        <authorList>
            <person name="Hatakeyama M."/>
            <person name="Aluri S."/>
            <person name="Balachadran M.T."/>
            <person name="Sivarajan S.R."/>
            <person name="Poveda L."/>
            <person name="Shimizu-Inatsugi R."/>
            <person name="Schlapbach R."/>
            <person name="Sreeman S.M."/>
            <person name="Shimizu K.K."/>
        </authorList>
    </citation>
    <scope>NUCLEOTIDE SEQUENCE</scope>
</reference>
<evidence type="ECO:0000313" key="2">
    <source>
        <dbReference type="Proteomes" id="UP001054889"/>
    </source>
</evidence>
<evidence type="ECO:0000313" key="1">
    <source>
        <dbReference type="EMBL" id="GJN26349.1"/>
    </source>
</evidence>
<gene>
    <name evidence="1" type="primary">gb14274</name>
    <name evidence="1" type="ORF">PR202_gb14274</name>
</gene>
<dbReference type="Proteomes" id="UP001054889">
    <property type="component" value="Unassembled WGS sequence"/>
</dbReference>
<dbReference type="EMBL" id="BQKI01000079">
    <property type="protein sequence ID" value="GJN26349.1"/>
    <property type="molecule type" value="Genomic_DNA"/>
</dbReference>
<dbReference type="InterPro" id="IPR036291">
    <property type="entry name" value="NAD(P)-bd_dom_sf"/>
</dbReference>
<sequence>MASSCYHAVARVTPPGDEAAFAVLKGIEMATGGVPMVHVADLCHAEMFVAEEEAAAGRYICCSVNTTIAEIARVLNDKYPQYDVKTNMLSGELLETPRVCLSSAKLIGEGFVYKYKTLDEIYGDVVEYGKALAILPN</sequence>
<name>A0AAV5ESR4_ELECO</name>
<organism evidence="1 2">
    <name type="scientific">Eleusine coracana subsp. coracana</name>
    <dbReference type="NCBI Taxonomy" id="191504"/>
    <lineage>
        <taxon>Eukaryota</taxon>
        <taxon>Viridiplantae</taxon>
        <taxon>Streptophyta</taxon>
        <taxon>Embryophyta</taxon>
        <taxon>Tracheophyta</taxon>
        <taxon>Spermatophyta</taxon>
        <taxon>Magnoliopsida</taxon>
        <taxon>Liliopsida</taxon>
        <taxon>Poales</taxon>
        <taxon>Poaceae</taxon>
        <taxon>PACMAD clade</taxon>
        <taxon>Chloridoideae</taxon>
        <taxon>Cynodonteae</taxon>
        <taxon>Eleusininae</taxon>
        <taxon>Eleusine</taxon>
    </lineage>
</organism>
<comment type="caution">
    <text evidence="1">The sequence shown here is derived from an EMBL/GenBank/DDBJ whole genome shotgun (WGS) entry which is preliminary data.</text>
</comment>
<proteinExistence type="predicted"/>
<protein>
    <submittedName>
        <fullName evidence="1">Uncharacterized protein</fullName>
    </submittedName>
</protein>